<dbReference type="GO" id="GO:0003677">
    <property type="term" value="F:DNA binding"/>
    <property type="evidence" value="ECO:0007669"/>
    <property type="project" value="UniProtKB-UniRule"/>
</dbReference>
<dbReference type="Pfam" id="PF00486">
    <property type="entry name" value="Trans_reg_C"/>
    <property type="match status" value="1"/>
</dbReference>
<reference evidence="4" key="1">
    <citation type="submission" date="2022-03" db="EMBL/GenBank/DDBJ databases">
        <title>Sea Food Isolates.</title>
        <authorList>
            <person name="Li c."/>
        </authorList>
    </citation>
    <scope>NUCLEOTIDE SEQUENCE</scope>
    <source>
        <strain evidence="4">19CA06SA08-2</strain>
    </source>
</reference>
<feature type="DNA-binding region" description="OmpR/PhoB-type" evidence="2">
    <location>
        <begin position="3"/>
        <end position="68"/>
    </location>
</feature>
<dbReference type="GO" id="GO:0000160">
    <property type="term" value="P:phosphorelay signal transduction system"/>
    <property type="evidence" value="ECO:0007669"/>
    <property type="project" value="InterPro"/>
</dbReference>
<accession>A0AAU6UAB8</accession>
<protein>
    <submittedName>
        <fullName evidence="4">Winged helix-turn-helix domain-containing protein</fullName>
    </submittedName>
</protein>
<keyword evidence="1 2" id="KW-0238">DNA-binding</keyword>
<organism evidence="4">
    <name type="scientific">bacterium 19CA06SA08-2</name>
    <dbReference type="NCBI Taxonomy" id="2920658"/>
    <lineage>
        <taxon>Bacteria</taxon>
    </lineage>
</organism>
<dbReference type="InterPro" id="IPR016032">
    <property type="entry name" value="Sig_transdc_resp-reg_C-effctor"/>
</dbReference>
<evidence type="ECO:0000256" key="1">
    <source>
        <dbReference type="ARBA" id="ARBA00023125"/>
    </source>
</evidence>
<dbReference type="SUPFAM" id="SSF46894">
    <property type="entry name" value="C-terminal effector domain of the bipartite response regulators"/>
    <property type="match status" value="1"/>
</dbReference>
<dbReference type="PROSITE" id="PS51755">
    <property type="entry name" value="OMPR_PHOB"/>
    <property type="match status" value="1"/>
</dbReference>
<evidence type="ECO:0000259" key="3">
    <source>
        <dbReference type="PROSITE" id="PS51755"/>
    </source>
</evidence>
<dbReference type="GO" id="GO:0006355">
    <property type="term" value="P:regulation of DNA-templated transcription"/>
    <property type="evidence" value="ECO:0007669"/>
    <property type="project" value="InterPro"/>
</dbReference>
<name>A0AAU6UAB8_UNCXX</name>
<dbReference type="EMBL" id="CP095353">
    <property type="protein sequence ID" value="XAG70577.1"/>
    <property type="molecule type" value="Genomic_DNA"/>
</dbReference>
<feature type="domain" description="OmpR/PhoB-type" evidence="3">
    <location>
        <begin position="3"/>
        <end position="68"/>
    </location>
</feature>
<dbReference type="Gene3D" id="1.10.10.10">
    <property type="entry name" value="Winged helix-like DNA-binding domain superfamily/Winged helix DNA-binding domain"/>
    <property type="match status" value="1"/>
</dbReference>
<proteinExistence type="predicted"/>
<sequence>MKKRFIIAGEVTFEPDTFRLIFNQRELILSHKEAKLLCYLCENSMKVVQRSELIDSIWGGGVKAVMLV</sequence>
<dbReference type="InterPro" id="IPR001867">
    <property type="entry name" value="OmpR/PhoB-type_DNA-bd"/>
</dbReference>
<dbReference type="AlphaFoldDB" id="A0AAU6UAB8"/>
<gene>
    <name evidence="4" type="ORF">MRM75_06265</name>
</gene>
<evidence type="ECO:0000313" key="4">
    <source>
        <dbReference type="EMBL" id="XAG70577.1"/>
    </source>
</evidence>
<evidence type="ECO:0000256" key="2">
    <source>
        <dbReference type="PROSITE-ProRule" id="PRU01091"/>
    </source>
</evidence>
<dbReference type="InterPro" id="IPR036388">
    <property type="entry name" value="WH-like_DNA-bd_sf"/>
</dbReference>